<dbReference type="EMBL" id="CP053189">
    <property type="protein sequence ID" value="QJS08452.1"/>
    <property type="molecule type" value="Genomic_DNA"/>
</dbReference>
<protein>
    <submittedName>
        <fullName evidence="1">Uncharacterized protein</fullName>
    </submittedName>
</protein>
<reference evidence="1 2" key="1">
    <citation type="submission" date="2020-05" db="EMBL/GenBank/DDBJ databases">
        <authorList>
            <person name="Li K."/>
        </authorList>
    </citation>
    <scope>NUCLEOTIDE SEQUENCE [LARGE SCALE GENOMIC DNA]</scope>
    <source>
        <strain evidence="2">jing01</strain>
    </source>
</reference>
<keyword evidence="2" id="KW-1185">Reference proteome</keyword>
<proteinExistence type="predicted"/>
<gene>
    <name evidence="1" type="ORF">HKX69_02005</name>
</gene>
<accession>A0A6M4PC02</accession>
<dbReference type="RefSeq" id="WP_171150349.1">
    <property type="nucleotide sequence ID" value="NZ_CP053189.1"/>
</dbReference>
<dbReference type="KEGG" id="sarg:HKX69_02005"/>
<evidence type="ECO:0000313" key="2">
    <source>
        <dbReference type="Proteomes" id="UP000502641"/>
    </source>
</evidence>
<dbReference type="AlphaFoldDB" id="A0A6M4PC02"/>
<name>A0A6M4PC02_9ACTN</name>
<sequence>MTTVTVAAVPAVVLDVVPDVVVTPSVASVVAAVAAVTAVTDGVVGCHRGRRSGGGRCVRVTNVPGQHT</sequence>
<evidence type="ECO:0000313" key="1">
    <source>
        <dbReference type="EMBL" id="QJS08452.1"/>
    </source>
</evidence>
<dbReference type="Proteomes" id="UP000502641">
    <property type="component" value="Chromosome"/>
</dbReference>
<organism evidence="1 2">
    <name type="scientific">Streptomyces argyrophylli</name>
    <dbReference type="NCBI Taxonomy" id="2726118"/>
    <lineage>
        <taxon>Bacteria</taxon>
        <taxon>Bacillati</taxon>
        <taxon>Actinomycetota</taxon>
        <taxon>Actinomycetes</taxon>
        <taxon>Kitasatosporales</taxon>
        <taxon>Streptomycetaceae</taxon>
        <taxon>Streptomyces</taxon>
    </lineage>
</organism>